<evidence type="ECO:0000256" key="1">
    <source>
        <dbReference type="ARBA" id="ARBA00005439"/>
    </source>
</evidence>
<dbReference type="Pfam" id="PF05198">
    <property type="entry name" value="IF3_N"/>
    <property type="match status" value="1"/>
</dbReference>
<keyword evidence="3 4" id="KW-0648">Protein biosynthesis</keyword>
<keyword evidence="4" id="KW-0963">Cytoplasm</keyword>
<feature type="domain" description="Translation initiation factor 3 C-terminal" evidence="8">
    <location>
        <begin position="117"/>
        <end position="201"/>
    </location>
</feature>
<dbReference type="SUPFAM" id="SSF54364">
    <property type="entry name" value="Translation initiation factor IF3, N-terminal domain"/>
    <property type="match status" value="1"/>
</dbReference>
<comment type="subunit">
    <text evidence="4 6">Monomer.</text>
</comment>
<comment type="function">
    <text evidence="4 6">IF-3 binds to the 30S ribosomal subunit and shifts the equilibrium between 70S ribosomes and their 50S and 30S subunits in favor of the free subunits, thus enhancing the availability of 30S subunits on which protein synthesis initiation begins.</text>
</comment>
<name>A0A023D1K6_ACIMT</name>
<evidence type="ECO:0000256" key="3">
    <source>
        <dbReference type="ARBA" id="ARBA00022917"/>
    </source>
</evidence>
<dbReference type="InterPro" id="IPR019815">
    <property type="entry name" value="Translation_initiation_fac_3_C"/>
</dbReference>
<gene>
    <name evidence="4" type="primary">infC</name>
    <name evidence="10" type="ORF">Amme_011_064</name>
</gene>
<feature type="domain" description="Translation initiation factor 3 N-terminal" evidence="9">
    <location>
        <begin position="41"/>
        <end position="110"/>
    </location>
</feature>
<dbReference type="Pfam" id="PF00707">
    <property type="entry name" value="IF3_C"/>
    <property type="match status" value="1"/>
</dbReference>
<dbReference type="InterPro" id="IPR036787">
    <property type="entry name" value="T_IF-3_N_sf"/>
</dbReference>
<dbReference type="EMBL" id="BAND01000011">
    <property type="protein sequence ID" value="GAJ27964.1"/>
    <property type="molecule type" value="Genomic_DNA"/>
</dbReference>
<dbReference type="GO" id="GO:0032790">
    <property type="term" value="P:ribosome disassembly"/>
    <property type="evidence" value="ECO:0007669"/>
    <property type="project" value="TreeGrafter"/>
</dbReference>
<dbReference type="NCBIfam" id="TIGR00168">
    <property type="entry name" value="infC"/>
    <property type="match status" value="1"/>
</dbReference>
<dbReference type="InterPro" id="IPR019814">
    <property type="entry name" value="Translation_initiation_fac_3_N"/>
</dbReference>
<evidence type="ECO:0000259" key="8">
    <source>
        <dbReference type="Pfam" id="PF00707"/>
    </source>
</evidence>
<evidence type="ECO:0000313" key="11">
    <source>
        <dbReference type="Proteomes" id="UP000019760"/>
    </source>
</evidence>
<proteinExistence type="inferred from homology"/>
<feature type="compositionally biased region" description="Polar residues" evidence="7">
    <location>
        <begin position="8"/>
        <end position="24"/>
    </location>
</feature>
<comment type="subcellular location">
    <subcellularLocation>
        <location evidence="4 6">Cytoplasm</location>
    </subcellularLocation>
</comment>
<evidence type="ECO:0000256" key="7">
    <source>
        <dbReference type="SAM" id="MobiDB-lite"/>
    </source>
</evidence>
<evidence type="ECO:0000256" key="6">
    <source>
        <dbReference type="RuleBase" id="RU000646"/>
    </source>
</evidence>
<reference evidence="10 11" key="2">
    <citation type="journal article" date="2014" name="FEMS Microbiol. Lett.">
        <title>Draft genomic DNA sequence of the facultatively methylotrophic bacterium Acidomonas methanolica type strain MB58.</title>
        <authorList>
            <person name="Higashiura N."/>
            <person name="Hadano H."/>
            <person name="Hirakawa H."/>
            <person name="Matsutani M."/>
            <person name="Takabe S."/>
            <person name="Matsushita K."/>
            <person name="Azuma Y."/>
        </authorList>
    </citation>
    <scope>NUCLEOTIDE SEQUENCE [LARGE SCALE GENOMIC DNA]</scope>
    <source>
        <strain evidence="10 11">MB58</strain>
    </source>
</reference>
<dbReference type="InterPro" id="IPR019813">
    <property type="entry name" value="Translation_initiation_fac3_CS"/>
</dbReference>
<dbReference type="GO" id="GO:0005829">
    <property type="term" value="C:cytosol"/>
    <property type="evidence" value="ECO:0007669"/>
    <property type="project" value="TreeGrafter"/>
</dbReference>
<dbReference type="Gene3D" id="3.30.110.10">
    <property type="entry name" value="Translation initiation factor 3 (IF-3), C-terminal domain"/>
    <property type="match status" value="1"/>
</dbReference>
<dbReference type="PANTHER" id="PTHR10938">
    <property type="entry name" value="TRANSLATION INITIATION FACTOR IF-3"/>
    <property type="match status" value="1"/>
</dbReference>
<dbReference type="GO" id="GO:0043022">
    <property type="term" value="F:ribosome binding"/>
    <property type="evidence" value="ECO:0007669"/>
    <property type="project" value="UniProtKB-ARBA"/>
</dbReference>
<dbReference type="OrthoDB" id="9806014at2"/>
<feature type="region of interest" description="Disordered" evidence="7">
    <location>
        <begin position="1"/>
        <end position="38"/>
    </location>
</feature>
<accession>A0A023D1K6</accession>
<dbReference type="SUPFAM" id="SSF55200">
    <property type="entry name" value="Translation initiation factor IF3, C-terminal domain"/>
    <property type="match status" value="1"/>
</dbReference>
<protein>
    <recommendedName>
        <fullName evidence="4 5">Translation initiation factor IF-3</fullName>
    </recommendedName>
</protein>
<dbReference type="InterPro" id="IPR036788">
    <property type="entry name" value="T_IF-3_C_sf"/>
</dbReference>
<dbReference type="GO" id="GO:0016020">
    <property type="term" value="C:membrane"/>
    <property type="evidence" value="ECO:0007669"/>
    <property type="project" value="TreeGrafter"/>
</dbReference>
<dbReference type="PROSITE" id="PS00938">
    <property type="entry name" value="IF3"/>
    <property type="match status" value="1"/>
</dbReference>
<evidence type="ECO:0000313" key="10">
    <source>
        <dbReference type="EMBL" id="GAJ27964.1"/>
    </source>
</evidence>
<organism evidence="10 11">
    <name type="scientific">Acidomonas methanolica NBRC 104435</name>
    <dbReference type="NCBI Taxonomy" id="1231351"/>
    <lineage>
        <taxon>Bacteria</taxon>
        <taxon>Pseudomonadati</taxon>
        <taxon>Pseudomonadota</taxon>
        <taxon>Alphaproteobacteria</taxon>
        <taxon>Acetobacterales</taxon>
        <taxon>Acetobacteraceae</taxon>
        <taxon>Acidomonas</taxon>
    </lineage>
</organism>
<comment type="similarity">
    <text evidence="1 4 6">Belongs to the IF-3 family.</text>
</comment>
<dbReference type="AlphaFoldDB" id="A0A023D1K6"/>
<keyword evidence="2 4" id="KW-0396">Initiation factor</keyword>
<evidence type="ECO:0000256" key="2">
    <source>
        <dbReference type="ARBA" id="ARBA00022540"/>
    </source>
</evidence>
<dbReference type="GO" id="GO:0003743">
    <property type="term" value="F:translation initiation factor activity"/>
    <property type="evidence" value="ECO:0007669"/>
    <property type="project" value="UniProtKB-UniRule"/>
</dbReference>
<sequence>MCFGLEPSLSNAPPQKVNVTQEPTISRPPLQVAPTREGPRVNEEIRVPQVRLIGSDGEMVGVMATREALAQAYAEGLDLLEISPTAEPPVCKILDYGKFKYEQQKKRNEARKKQKVIEIKEVKVRPGTDENDFRVKIRAMNTFLEEGDKVKVSLRFKGREMAHQELGIKMLERIRLEMEEKAKVEQMPKLENRQMVMVLAPR</sequence>
<keyword evidence="11" id="KW-1185">Reference proteome</keyword>
<dbReference type="Proteomes" id="UP000019760">
    <property type="component" value="Unassembled WGS sequence"/>
</dbReference>
<dbReference type="PANTHER" id="PTHR10938:SF0">
    <property type="entry name" value="TRANSLATION INITIATION FACTOR IF-3, MITOCHONDRIAL"/>
    <property type="match status" value="1"/>
</dbReference>
<evidence type="ECO:0000256" key="5">
    <source>
        <dbReference type="NCBIfam" id="TIGR00168"/>
    </source>
</evidence>
<evidence type="ECO:0000256" key="4">
    <source>
        <dbReference type="HAMAP-Rule" id="MF_00080"/>
    </source>
</evidence>
<reference evidence="11" key="1">
    <citation type="journal article" date="2014" name="FEMS Microbiol. Lett.">
        <title>Draft Genomic DNA Sequence of the Facultatively Methylotrophic Bacterium Acidomonas methanolica type strain MB58.</title>
        <authorList>
            <person name="Higashiura N."/>
            <person name="Hadano H."/>
            <person name="Hirakawa H."/>
            <person name="Matsutani M."/>
            <person name="Takabe S."/>
            <person name="Matsushita K."/>
            <person name="Azuma Y."/>
        </authorList>
    </citation>
    <scope>NUCLEOTIDE SEQUENCE [LARGE SCALE GENOMIC DNA]</scope>
    <source>
        <strain evidence="11">MB58</strain>
    </source>
</reference>
<dbReference type="HAMAP" id="MF_00080">
    <property type="entry name" value="IF_3"/>
    <property type="match status" value="1"/>
</dbReference>
<comment type="caution">
    <text evidence="10">The sequence shown here is derived from an EMBL/GenBank/DDBJ whole genome shotgun (WGS) entry which is preliminary data.</text>
</comment>
<dbReference type="FunFam" id="3.10.20.80:FF:000001">
    <property type="entry name" value="Translation initiation factor IF-3"/>
    <property type="match status" value="1"/>
</dbReference>
<dbReference type="InterPro" id="IPR001288">
    <property type="entry name" value="Translation_initiation_fac_3"/>
</dbReference>
<dbReference type="RefSeq" id="WP_081797405.1">
    <property type="nucleotide sequence ID" value="NZ_BAND01000011.1"/>
</dbReference>
<dbReference type="FunFam" id="3.30.110.10:FF:000001">
    <property type="entry name" value="Translation initiation factor IF-3"/>
    <property type="match status" value="1"/>
</dbReference>
<evidence type="ECO:0000259" key="9">
    <source>
        <dbReference type="Pfam" id="PF05198"/>
    </source>
</evidence>
<dbReference type="Gene3D" id="3.10.20.80">
    <property type="entry name" value="Translation initiation factor 3 (IF-3), N-terminal domain"/>
    <property type="match status" value="1"/>
</dbReference>